<keyword evidence="13 20" id="KW-0564">Palmitate</keyword>
<dbReference type="PROSITE" id="PS50096">
    <property type="entry name" value="IQ"/>
    <property type="match status" value="1"/>
</dbReference>
<sequence>MLCCIRRTKPVEKNEDADLKIEQDGNKPEDKAHKAATKIQASFRGHIIRKKMKDGDKEEDEEKNAPAEGAAEGEEEKKEATSPAAEKPEETADAKSPVSDKPANPSATSPVAANATTPVATSPAGGAAEPTGEEPKKETAPEAKEQPRDADSKDVPVPAPSAQATSPSTEKKPEDKEEPKQADVPAASETADCEETNQTQDKPGGFLQVPAGSTRQQLLLNHDQRSCWKVEHGQAEYFDCTFSTPGTQREYRSLMDIRLRRF</sequence>
<feature type="compositionally biased region" description="Low complexity" evidence="21">
    <location>
        <begin position="102"/>
        <end position="130"/>
    </location>
</feature>
<dbReference type="InterPro" id="IPR001422">
    <property type="entry name" value="Neuromodulin"/>
</dbReference>
<keyword evidence="10 20" id="KW-0524">Neurogenesis</keyword>
<dbReference type="GO" id="GO:0030154">
    <property type="term" value="P:cell differentiation"/>
    <property type="evidence" value="ECO:0007669"/>
    <property type="project" value="UniProtKB-KW"/>
</dbReference>
<dbReference type="AlphaFoldDB" id="A0AAY4B5A5"/>
<dbReference type="GeneTree" id="ENSGT00730000111265"/>
<evidence type="ECO:0000256" key="14">
    <source>
        <dbReference type="ARBA" id="ARBA00023273"/>
    </source>
</evidence>
<keyword evidence="9 20" id="KW-0112">Calmodulin-binding</keyword>
<keyword evidence="14 20" id="KW-0966">Cell projection</keyword>
<dbReference type="GO" id="GO:0040008">
    <property type="term" value="P:regulation of growth"/>
    <property type="evidence" value="ECO:0007669"/>
    <property type="project" value="UniProtKB-UniRule"/>
</dbReference>
<keyword evidence="15 20" id="KW-0449">Lipoprotein</keyword>
<dbReference type="PROSITE" id="PS00413">
    <property type="entry name" value="NEUROMODULIN_2"/>
    <property type="match status" value="1"/>
</dbReference>
<evidence type="ECO:0000256" key="6">
    <source>
        <dbReference type="ARBA" id="ARBA00022553"/>
    </source>
</evidence>
<evidence type="ECO:0000256" key="20">
    <source>
        <dbReference type="RuleBase" id="RU368113"/>
    </source>
</evidence>
<evidence type="ECO:0000313" key="23">
    <source>
        <dbReference type="Ensembl" id="ENSDCDP00010016062.1"/>
    </source>
</evidence>
<comment type="PTM">
    <text evidence="20">Palmitoylated. Palmitoylation is essential for plasma membrane association.</text>
</comment>
<evidence type="ECO:0000256" key="7">
    <source>
        <dbReference type="ARBA" id="ARBA00022604"/>
    </source>
</evidence>
<reference evidence="23" key="3">
    <citation type="submission" date="2025-09" db="UniProtKB">
        <authorList>
            <consortium name="Ensembl"/>
        </authorList>
    </citation>
    <scope>IDENTIFICATION</scope>
</reference>
<dbReference type="Proteomes" id="UP000694580">
    <property type="component" value="Chromosome 13"/>
</dbReference>
<evidence type="ECO:0000256" key="4">
    <source>
        <dbReference type="ARBA" id="ARBA00022473"/>
    </source>
</evidence>
<protein>
    <recommendedName>
        <fullName evidence="3 20">Neuromodulin</fullName>
    </recommendedName>
    <alternativeName>
        <fullName evidence="17 20">Axonal membrane protein GAP-43</fullName>
    </alternativeName>
    <alternativeName>
        <fullName evidence="18 20">Growth-associated protein 43</fullName>
    </alternativeName>
</protein>
<comment type="subunit">
    <text evidence="20">Binds calmodulin with a greater affinity in the absence of Ca(2+) than in its presence.</text>
</comment>
<dbReference type="PROSITE" id="PS00412">
    <property type="entry name" value="NEUROMODULIN_1"/>
    <property type="match status" value="1"/>
</dbReference>
<keyword evidence="12" id="KW-0472">Membrane</keyword>
<evidence type="ECO:0000256" key="10">
    <source>
        <dbReference type="ARBA" id="ARBA00022902"/>
    </source>
</evidence>
<dbReference type="GO" id="GO:0031527">
    <property type="term" value="C:filopodium membrane"/>
    <property type="evidence" value="ECO:0007669"/>
    <property type="project" value="UniProtKB-SubCell"/>
</dbReference>
<keyword evidence="11 20" id="KW-0770">Synapse</keyword>
<comment type="similarity">
    <text evidence="2 20">Belongs to the neuromodulin family.</text>
</comment>
<evidence type="ECO:0000256" key="19">
    <source>
        <dbReference type="ARBA" id="ARBA00034103"/>
    </source>
</evidence>
<name>A0AAY4B5A5_9TELE</name>
<comment type="function">
    <text evidence="16 20">This protein is associated with nerve growth. It is a major component of the motile 'growth cones' that form the tips of elongating axons. Plays a role in axonal and dendritic filopodia induction.</text>
</comment>
<feature type="domain" description="Neuromodulin N-terminal" evidence="22">
    <location>
        <begin position="2"/>
        <end position="32"/>
    </location>
</feature>
<gene>
    <name evidence="23" type="primary">GAP43</name>
</gene>
<feature type="compositionally biased region" description="Basic and acidic residues" evidence="21">
    <location>
        <begin position="75"/>
        <end position="93"/>
    </location>
</feature>
<dbReference type="Pfam" id="PF00612">
    <property type="entry name" value="IQ"/>
    <property type="match status" value="1"/>
</dbReference>
<feature type="compositionally biased region" description="Basic and acidic residues" evidence="21">
    <location>
        <begin position="133"/>
        <end position="154"/>
    </location>
</feature>
<feature type="compositionally biased region" description="Basic and acidic residues" evidence="21">
    <location>
        <begin position="9"/>
        <end position="33"/>
    </location>
</feature>
<dbReference type="GO" id="GO:0005516">
    <property type="term" value="F:calmodulin binding"/>
    <property type="evidence" value="ECO:0007669"/>
    <property type="project" value="UniProtKB-UniRule"/>
</dbReference>
<evidence type="ECO:0000256" key="12">
    <source>
        <dbReference type="ARBA" id="ARBA00023136"/>
    </source>
</evidence>
<keyword evidence="7 20" id="KW-0341">Growth regulation</keyword>
<feature type="compositionally biased region" description="Basic and acidic residues" evidence="21">
    <location>
        <begin position="169"/>
        <end position="181"/>
    </location>
</feature>
<evidence type="ECO:0000313" key="24">
    <source>
        <dbReference type="Proteomes" id="UP000694580"/>
    </source>
</evidence>
<keyword evidence="4 20" id="KW-0217">Developmental protein</keyword>
<dbReference type="InterPro" id="IPR033137">
    <property type="entry name" value="Neuromodulin_P_site"/>
</dbReference>
<dbReference type="GO" id="GO:0045202">
    <property type="term" value="C:synapse"/>
    <property type="evidence" value="ECO:0007669"/>
    <property type="project" value="UniProtKB-SubCell"/>
</dbReference>
<organism evidence="23 24">
    <name type="scientific">Denticeps clupeoides</name>
    <name type="common">denticle herring</name>
    <dbReference type="NCBI Taxonomy" id="299321"/>
    <lineage>
        <taxon>Eukaryota</taxon>
        <taxon>Metazoa</taxon>
        <taxon>Chordata</taxon>
        <taxon>Craniata</taxon>
        <taxon>Vertebrata</taxon>
        <taxon>Euteleostomi</taxon>
        <taxon>Actinopterygii</taxon>
        <taxon>Neopterygii</taxon>
        <taxon>Teleostei</taxon>
        <taxon>Clupei</taxon>
        <taxon>Clupeiformes</taxon>
        <taxon>Denticipitoidei</taxon>
        <taxon>Denticipitidae</taxon>
        <taxon>Denticeps</taxon>
    </lineage>
</organism>
<dbReference type="Ensembl" id="ENSDCDT00010017048.1">
    <property type="protein sequence ID" value="ENSDCDP00010016062.1"/>
    <property type="gene ID" value="ENSDCDG00010007398.1"/>
</dbReference>
<dbReference type="Pfam" id="PF10580">
    <property type="entry name" value="Neuromodulin_N"/>
    <property type="match status" value="1"/>
</dbReference>
<evidence type="ECO:0000256" key="1">
    <source>
        <dbReference type="ARBA" id="ARBA00004503"/>
    </source>
</evidence>
<evidence type="ECO:0000256" key="2">
    <source>
        <dbReference type="ARBA" id="ARBA00005890"/>
    </source>
</evidence>
<dbReference type="SMART" id="SM00015">
    <property type="entry name" value="IQ"/>
    <property type="match status" value="1"/>
</dbReference>
<evidence type="ECO:0000256" key="18">
    <source>
        <dbReference type="ARBA" id="ARBA00033250"/>
    </source>
</evidence>
<comment type="subcellular location">
    <subcellularLocation>
        <location evidence="20">Cell membrane</location>
        <topology evidence="20">Peripheral membrane protein</topology>
        <orientation evidence="20">Cytoplasmic side</orientation>
    </subcellularLocation>
    <subcellularLocation>
        <location evidence="1 20">Cell projection</location>
        <location evidence="1 20">Growth cone membrane</location>
        <topology evidence="1 20">Peripheral membrane protein</topology>
        <orientation evidence="1 20">Cytoplasmic side</orientation>
    </subcellularLocation>
    <subcellularLocation>
        <location evidence="19 20">Synapse</location>
    </subcellularLocation>
    <subcellularLocation>
        <location evidence="20">Cell projection</location>
        <location evidence="20">Filopodium membrane</location>
        <topology evidence="20">Peripheral membrane protein</topology>
    </subcellularLocation>
</comment>
<keyword evidence="6 20" id="KW-0597">Phosphoprotein</keyword>
<dbReference type="GO" id="GO:0032584">
    <property type="term" value="C:growth cone membrane"/>
    <property type="evidence" value="ECO:0007669"/>
    <property type="project" value="UniProtKB-SubCell"/>
</dbReference>
<keyword evidence="24" id="KW-1185">Reference proteome</keyword>
<proteinExistence type="inferred from homology"/>
<dbReference type="PRINTS" id="PR00215">
    <property type="entry name" value="NEUROMODULIN"/>
</dbReference>
<evidence type="ECO:0000256" key="21">
    <source>
        <dbReference type="SAM" id="MobiDB-lite"/>
    </source>
</evidence>
<evidence type="ECO:0000256" key="8">
    <source>
        <dbReference type="ARBA" id="ARBA00022782"/>
    </source>
</evidence>
<evidence type="ECO:0000256" key="5">
    <source>
        <dbReference type="ARBA" id="ARBA00022475"/>
    </source>
</evidence>
<reference evidence="23 24" key="1">
    <citation type="submission" date="2020-06" db="EMBL/GenBank/DDBJ databases">
        <authorList>
            <consortium name="Wellcome Sanger Institute Data Sharing"/>
        </authorList>
    </citation>
    <scope>NUCLEOTIDE SEQUENCE [LARGE SCALE GENOMIC DNA]</scope>
</reference>
<evidence type="ECO:0000256" key="3">
    <source>
        <dbReference type="ARBA" id="ARBA00021591"/>
    </source>
</evidence>
<keyword evidence="5 20" id="KW-1003">Cell membrane</keyword>
<reference evidence="23" key="2">
    <citation type="submission" date="2025-08" db="UniProtKB">
        <authorList>
            <consortium name="Ensembl"/>
        </authorList>
    </citation>
    <scope>IDENTIFICATION</scope>
</reference>
<evidence type="ECO:0000256" key="11">
    <source>
        <dbReference type="ARBA" id="ARBA00023018"/>
    </source>
</evidence>
<dbReference type="InterPro" id="IPR000048">
    <property type="entry name" value="IQ_motif_EF-hand-BS"/>
</dbReference>
<dbReference type="Gene3D" id="1.20.5.190">
    <property type="match status" value="1"/>
</dbReference>
<evidence type="ECO:0000259" key="22">
    <source>
        <dbReference type="Pfam" id="PF10580"/>
    </source>
</evidence>
<dbReference type="GO" id="GO:0007399">
    <property type="term" value="P:nervous system development"/>
    <property type="evidence" value="ECO:0007669"/>
    <property type="project" value="UniProtKB-KW"/>
</dbReference>
<evidence type="ECO:0000256" key="9">
    <source>
        <dbReference type="ARBA" id="ARBA00022860"/>
    </source>
</evidence>
<feature type="region of interest" description="Disordered" evidence="21">
    <location>
        <begin position="1"/>
        <end position="211"/>
    </location>
</feature>
<evidence type="ECO:0000256" key="13">
    <source>
        <dbReference type="ARBA" id="ARBA00023139"/>
    </source>
</evidence>
<dbReference type="InterPro" id="IPR018947">
    <property type="entry name" value="Neuromodulin_N"/>
</dbReference>
<evidence type="ECO:0000256" key="17">
    <source>
        <dbReference type="ARBA" id="ARBA00030597"/>
    </source>
</evidence>
<evidence type="ECO:0000256" key="15">
    <source>
        <dbReference type="ARBA" id="ARBA00023288"/>
    </source>
</evidence>
<evidence type="ECO:0000256" key="16">
    <source>
        <dbReference type="ARBA" id="ARBA00025215"/>
    </source>
</evidence>
<keyword evidence="8 20" id="KW-0221">Differentiation</keyword>
<accession>A0AAY4B5A5</accession>
<dbReference type="InterPro" id="IPR018243">
    <property type="entry name" value="Neuromodulin_palmitoyl_site"/>
</dbReference>